<evidence type="ECO:0000256" key="1">
    <source>
        <dbReference type="ARBA" id="ARBA00022729"/>
    </source>
</evidence>
<dbReference type="GO" id="GO:0046872">
    <property type="term" value="F:metal ion binding"/>
    <property type="evidence" value="ECO:0007669"/>
    <property type="project" value="InterPro"/>
</dbReference>
<dbReference type="OrthoDB" id="9809781at2"/>
<dbReference type="RefSeq" id="WP_129026227.1">
    <property type="nucleotide sequence ID" value="NZ_SDHY01000002.1"/>
</dbReference>
<dbReference type="Proteomes" id="UP000289455">
    <property type="component" value="Unassembled WGS sequence"/>
</dbReference>
<evidence type="ECO:0000313" key="4">
    <source>
        <dbReference type="Proteomes" id="UP000289455"/>
    </source>
</evidence>
<dbReference type="AlphaFoldDB" id="A0A4Q1C0R3"/>
<comment type="caution">
    <text evidence="3">The sequence shown here is derived from an EMBL/GenBank/DDBJ whole genome shotgun (WGS) entry which is preliminary data.</text>
</comment>
<dbReference type="EMBL" id="SDHY01000002">
    <property type="protein sequence ID" value="RXK50676.1"/>
    <property type="molecule type" value="Genomic_DNA"/>
</dbReference>
<dbReference type="Gene3D" id="3.60.21.10">
    <property type="match status" value="1"/>
</dbReference>
<reference evidence="3 4" key="1">
    <citation type="submission" date="2019-01" db="EMBL/GenBank/DDBJ databases">
        <title>Cytophagaceae bacterium strain CAR-16.</title>
        <authorList>
            <person name="Chen W.-M."/>
        </authorList>
    </citation>
    <scope>NUCLEOTIDE SEQUENCE [LARGE SCALE GENOMIC DNA]</scope>
    <source>
        <strain evidence="3 4">CAR-16</strain>
    </source>
</reference>
<dbReference type="InterPro" id="IPR029052">
    <property type="entry name" value="Metallo-depent_PP-like"/>
</dbReference>
<organism evidence="3 4">
    <name type="scientific">Aquirufa rosea</name>
    <dbReference type="NCBI Taxonomy" id="2509241"/>
    <lineage>
        <taxon>Bacteria</taxon>
        <taxon>Pseudomonadati</taxon>
        <taxon>Bacteroidota</taxon>
        <taxon>Cytophagia</taxon>
        <taxon>Cytophagales</taxon>
        <taxon>Flectobacillaceae</taxon>
        <taxon>Aquirufa</taxon>
    </lineage>
</organism>
<evidence type="ECO:0000313" key="3">
    <source>
        <dbReference type="EMBL" id="RXK50676.1"/>
    </source>
</evidence>
<evidence type="ECO:0000259" key="2">
    <source>
        <dbReference type="Pfam" id="PF00149"/>
    </source>
</evidence>
<dbReference type="Gene3D" id="2.60.40.380">
    <property type="entry name" value="Purple acid phosphatase-like, N-terminal"/>
    <property type="match status" value="1"/>
</dbReference>
<name>A0A4Q1C0R3_9BACT</name>
<dbReference type="InterPro" id="IPR008963">
    <property type="entry name" value="Purple_acid_Pase-like_N"/>
</dbReference>
<keyword evidence="1" id="KW-0732">Signal</keyword>
<gene>
    <name evidence="3" type="ORF">ESB04_03230</name>
</gene>
<protein>
    <submittedName>
        <fullName evidence="3">Metallophosphoesterase family protein</fullName>
    </submittedName>
</protein>
<dbReference type="PANTHER" id="PTHR45867:SF3">
    <property type="entry name" value="ACID PHOSPHATASE TYPE 7"/>
    <property type="match status" value="1"/>
</dbReference>
<dbReference type="SUPFAM" id="SSF56300">
    <property type="entry name" value="Metallo-dependent phosphatases"/>
    <property type="match status" value="1"/>
</dbReference>
<sequence>MKYLILLFSVGFLPLCAQTAKIIRGPYLQNFTASSGVIRWRTDVPTESRIYYGKKGPEKNLMVEDGGLSTEHELKITGLKPNHTYFYSIGNLEKVDNQWFQTLPKTGSEKAIRIWALGDFGTGNRNQLLVRDAIKAFMKEKPIDAWIWLGDNAYGSGKDVEYQKNVFDIYQSDFFPNTKLWPNPGNHDYKDNKDSKKLAYYQNFTMPTDGEAGGVASGTEAYYSFNLGNVHVVSVNSEETSEDGTSIIDSTGLQAQWLKKDLAANKLPWTIVYFHEPPYSKGSHNTDTDEEMTKVREQIVPILERYQVDLVLAGHSHSYERTLPIRGHYGIDASFDTSKHVVAKESKPNHYLVDKIKPQGTIYIVAGSGGQLGKSQPDFPLKSSAYSTVALGGSLILDVKGRKLVGRWIGSDGRVHDEFSIQK</sequence>
<accession>A0A4Q1C0R3</accession>
<dbReference type="Pfam" id="PF00149">
    <property type="entry name" value="Metallophos"/>
    <property type="match status" value="1"/>
</dbReference>
<dbReference type="PANTHER" id="PTHR45867">
    <property type="entry name" value="PURPLE ACID PHOSPHATASE"/>
    <property type="match status" value="1"/>
</dbReference>
<feature type="domain" description="Calcineurin-like phosphoesterase" evidence="2">
    <location>
        <begin position="112"/>
        <end position="319"/>
    </location>
</feature>
<proteinExistence type="predicted"/>
<dbReference type="SUPFAM" id="SSF49363">
    <property type="entry name" value="Purple acid phosphatase, N-terminal domain"/>
    <property type="match status" value="1"/>
</dbReference>
<dbReference type="InterPro" id="IPR004843">
    <property type="entry name" value="Calcineurin-like_PHP"/>
</dbReference>
<dbReference type="GO" id="GO:0003993">
    <property type="term" value="F:acid phosphatase activity"/>
    <property type="evidence" value="ECO:0007669"/>
    <property type="project" value="InterPro"/>
</dbReference>
<keyword evidence="4" id="KW-1185">Reference proteome</keyword>